<evidence type="ECO:0000313" key="1">
    <source>
        <dbReference type="EMBL" id="XRI70460.1"/>
    </source>
</evidence>
<sequence length="347" mass="39995">MQHTKVSFGSLWRGAMASITPSYDREGEHIGWKVSVRKKGFPSQYQTFRTRKEAEAWAVIIESEMTRGVWRDRSESESTTLKECIERYLSEVTPHKKNQHPEELKLQQWLRRPISKRFMASIRGKDVADVIKDMESEGKSKNTIRLHLAVLSHLFKVAKTEWGMEAISNPCEAVRKPRLPQGRDRRLVDNEETRLLDACRDENPDILYIVRIAIETAMRRSEICGLQWENVNLARRVAMLPDTKNGTVRRVPLSSDALEVLSALPRRIDGLVWDVNADTVTRAFKRCCKRAGIEDLRFHDLRHEATSRLFEKGLNPMQVAAITGHKTLQMLKRYTHLKAEDLAKLLG</sequence>
<accession>A0ACD5HAY4</accession>
<evidence type="ECO:0000313" key="2">
    <source>
        <dbReference type="Proteomes" id="UP000470022"/>
    </source>
</evidence>
<keyword evidence="2" id="KW-1185">Reference proteome</keyword>
<protein>
    <submittedName>
        <fullName evidence="1">Site-specific integrase</fullName>
    </submittedName>
</protein>
<dbReference type="EMBL" id="CP127523">
    <property type="protein sequence ID" value="XRI70460.1"/>
    <property type="molecule type" value="Genomic_DNA"/>
</dbReference>
<organism evidence="1 2">
    <name type="scientific">Acidithiobacillus ferrianus</name>
    <dbReference type="NCBI Taxonomy" id="2678518"/>
    <lineage>
        <taxon>Bacteria</taxon>
        <taxon>Pseudomonadati</taxon>
        <taxon>Pseudomonadota</taxon>
        <taxon>Acidithiobacillia</taxon>
        <taxon>Acidithiobacillales</taxon>
        <taxon>Acidithiobacillaceae</taxon>
        <taxon>Acidithiobacillus</taxon>
    </lineage>
</organism>
<reference evidence="1" key="1">
    <citation type="submission" date="2023-06" db="EMBL/GenBank/DDBJ databases">
        <title>Complete and circular genome of Acidithiobacillus ferrianus DSM 107098.</title>
        <authorList>
            <person name="Norris P.R."/>
            <person name="Falagan C."/>
            <person name="Moya-Beltran A."/>
            <person name="Castro M."/>
            <person name="Quatrini R."/>
            <person name="Johnson D.B."/>
        </authorList>
    </citation>
    <scope>NUCLEOTIDE SEQUENCE</scope>
    <source>
        <strain evidence="1">MG</strain>
    </source>
</reference>
<name>A0ACD5HAY4_9PROT</name>
<gene>
    <name evidence="1" type="ORF">GL267_007215</name>
</gene>
<dbReference type="Proteomes" id="UP000470022">
    <property type="component" value="Chromosome"/>
</dbReference>
<proteinExistence type="predicted"/>